<dbReference type="PANTHER" id="PTHR43264">
    <property type="match status" value="1"/>
</dbReference>
<keyword evidence="3" id="KW-0378">Hydrolase</keyword>
<gene>
    <name evidence="3" type="ORF">AVDCRST_MAG93-671</name>
</gene>
<dbReference type="Gene3D" id="3.90.245.10">
    <property type="entry name" value="Ribonucleoside hydrolase-like"/>
    <property type="match status" value="1"/>
</dbReference>
<accession>A0A6J4HKX7</accession>
<dbReference type="GO" id="GO:0008477">
    <property type="term" value="F:purine nucleosidase activity"/>
    <property type="evidence" value="ECO:0007669"/>
    <property type="project" value="UniProtKB-EC"/>
</dbReference>
<name>A0A6J4HKX7_9CHLR</name>
<reference evidence="3" key="1">
    <citation type="submission" date="2020-02" db="EMBL/GenBank/DDBJ databases">
        <authorList>
            <person name="Meier V. D."/>
        </authorList>
    </citation>
    <scope>NUCLEOTIDE SEQUENCE</scope>
    <source>
        <strain evidence="3">AVDCRST_MAG93</strain>
    </source>
</reference>
<dbReference type="InterPro" id="IPR036452">
    <property type="entry name" value="Ribo_hydro-like"/>
</dbReference>
<dbReference type="AlphaFoldDB" id="A0A6J4HKX7"/>
<organism evidence="3">
    <name type="scientific">uncultured Chloroflexia bacterium</name>
    <dbReference type="NCBI Taxonomy" id="1672391"/>
    <lineage>
        <taxon>Bacteria</taxon>
        <taxon>Bacillati</taxon>
        <taxon>Chloroflexota</taxon>
        <taxon>Chloroflexia</taxon>
        <taxon>environmental samples</taxon>
    </lineage>
</organism>
<feature type="domain" description="Inosine/uridine-preferring nucleoside hydrolase" evidence="2">
    <location>
        <begin position="59"/>
        <end position="223"/>
    </location>
</feature>
<evidence type="ECO:0000313" key="3">
    <source>
        <dbReference type="EMBL" id="CAA9226173.1"/>
    </source>
</evidence>
<feature type="chain" id="PRO_5026923525" evidence="1">
    <location>
        <begin position="24"/>
        <end position="372"/>
    </location>
</feature>
<feature type="signal peptide" evidence="1">
    <location>
        <begin position="1"/>
        <end position="23"/>
    </location>
</feature>
<keyword evidence="1" id="KW-0732">Signal</keyword>
<keyword evidence="3" id="KW-0326">Glycosidase</keyword>
<proteinExistence type="predicted"/>
<dbReference type="PANTHER" id="PTHR43264:SF1">
    <property type="entry name" value="INOSINE_URIDINE-PREFERRING NUCLEOSIDE HYDROLASE DOMAIN-CONTAINING PROTEIN"/>
    <property type="match status" value="1"/>
</dbReference>
<dbReference type="Pfam" id="PF01156">
    <property type="entry name" value="IU_nuc_hydro"/>
    <property type="match status" value="1"/>
</dbReference>
<dbReference type="InterPro" id="IPR001910">
    <property type="entry name" value="Inosine/uridine_hydrolase_dom"/>
</dbReference>
<sequence>MSNTPLNAVPRLLILLVPLCLLAACSSGRQDELLTALPQPPAGAAEGVLEASSHNAVRVILDTDLGIDVDDAGALAVLHALADKGEAKILATVANVNDPHAPGALDAINTYYGRPNIPVGRNPRKQYSVATPWWRDHDPRFIKDLDLQFPEDTSIYNLKTAVSVYRKALASQPDGSVTIISIGFLSNLADLMASGSDRYSSLSGTALIRRKVKRLVVMGGTYLGSDRDLYLKGGRDISPSPAIRIIEDWPTTIVFTAGNVCGGISTGQTLARKTPRANPVRAAYTLFFNKEGVGRDSWDLCSVLYAVRGLSHPGDGTYFAGSETGRHLTLNMDGVSAWRTPSDSRHKRLVRVMSSSTIAAKLEALLVKPPAN</sequence>
<evidence type="ECO:0000259" key="2">
    <source>
        <dbReference type="Pfam" id="PF01156"/>
    </source>
</evidence>
<dbReference type="SUPFAM" id="SSF53590">
    <property type="entry name" value="Nucleoside hydrolase"/>
    <property type="match status" value="1"/>
</dbReference>
<evidence type="ECO:0000256" key="1">
    <source>
        <dbReference type="SAM" id="SignalP"/>
    </source>
</evidence>
<protein>
    <submittedName>
        <fullName evidence="3">Inosine-uridine preferring nucleoside hydrolase</fullName>
        <ecNumber evidence="3">3.2.2.1</ecNumber>
    </submittedName>
</protein>
<dbReference type="EC" id="3.2.2.1" evidence="3"/>
<dbReference type="EMBL" id="CADCTR010000216">
    <property type="protein sequence ID" value="CAA9226173.1"/>
    <property type="molecule type" value="Genomic_DNA"/>
</dbReference>